<evidence type="ECO:0000313" key="3">
    <source>
        <dbReference type="EMBL" id="KRY16203.1"/>
    </source>
</evidence>
<dbReference type="Proteomes" id="UP000054783">
    <property type="component" value="Unassembled WGS sequence"/>
</dbReference>
<feature type="compositionally biased region" description="Low complexity" evidence="1">
    <location>
        <begin position="122"/>
        <end position="133"/>
    </location>
</feature>
<feature type="region of interest" description="Disordered" evidence="1">
    <location>
        <begin position="110"/>
        <end position="133"/>
    </location>
</feature>
<evidence type="ECO:0000256" key="2">
    <source>
        <dbReference type="SAM" id="Phobius"/>
    </source>
</evidence>
<keyword evidence="2" id="KW-0472">Membrane</keyword>
<protein>
    <submittedName>
        <fullName evidence="3">Uncharacterized protein</fullName>
    </submittedName>
</protein>
<gene>
    <name evidence="3" type="ORF">T12_10505</name>
</gene>
<comment type="caution">
    <text evidence="3">The sequence shown here is derived from an EMBL/GenBank/DDBJ whole genome shotgun (WGS) entry which is preliminary data.</text>
</comment>
<dbReference type="AlphaFoldDB" id="A0A0V0ZUB9"/>
<feature type="transmembrane region" description="Helical" evidence="2">
    <location>
        <begin position="205"/>
        <end position="225"/>
    </location>
</feature>
<evidence type="ECO:0000313" key="4">
    <source>
        <dbReference type="Proteomes" id="UP000054783"/>
    </source>
</evidence>
<evidence type="ECO:0000256" key="1">
    <source>
        <dbReference type="SAM" id="MobiDB-lite"/>
    </source>
</evidence>
<keyword evidence="2" id="KW-0812">Transmembrane</keyword>
<keyword evidence="4" id="KW-1185">Reference proteome</keyword>
<feature type="transmembrane region" description="Helical" evidence="2">
    <location>
        <begin position="307"/>
        <end position="336"/>
    </location>
</feature>
<feature type="transmembrane region" description="Helical" evidence="2">
    <location>
        <begin position="232"/>
        <end position="251"/>
    </location>
</feature>
<accession>A0A0V0ZUB9</accession>
<dbReference type="OrthoDB" id="5917177at2759"/>
<keyword evidence="2" id="KW-1133">Transmembrane helix</keyword>
<organism evidence="3 4">
    <name type="scientific">Trichinella patagoniensis</name>
    <dbReference type="NCBI Taxonomy" id="990121"/>
    <lineage>
        <taxon>Eukaryota</taxon>
        <taxon>Metazoa</taxon>
        <taxon>Ecdysozoa</taxon>
        <taxon>Nematoda</taxon>
        <taxon>Enoplea</taxon>
        <taxon>Dorylaimia</taxon>
        <taxon>Trichinellida</taxon>
        <taxon>Trichinellidae</taxon>
        <taxon>Trichinella</taxon>
    </lineage>
</organism>
<dbReference type="EMBL" id="JYDQ01000082">
    <property type="protein sequence ID" value="KRY16203.1"/>
    <property type="molecule type" value="Genomic_DNA"/>
</dbReference>
<name>A0A0V0ZUB9_9BILA</name>
<reference evidence="3 4" key="1">
    <citation type="submission" date="2015-01" db="EMBL/GenBank/DDBJ databases">
        <title>Evolution of Trichinella species and genotypes.</title>
        <authorList>
            <person name="Korhonen P.K."/>
            <person name="Edoardo P."/>
            <person name="Giuseppe L.R."/>
            <person name="Gasser R.B."/>
        </authorList>
    </citation>
    <scope>NUCLEOTIDE SEQUENCE [LARGE SCALE GENOMIC DNA]</scope>
    <source>
        <strain evidence="3">ISS2496</strain>
    </source>
</reference>
<proteinExistence type="predicted"/>
<feature type="transmembrane region" description="Helical" evidence="2">
    <location>
        <begin position="169"/>
        <end position="193"/>
    </location>
</feature>
<sequence>MAILNILIIYCARSDVFIGHERVKHLWSNNRKNQAACPVSIRLEDELVKILQANKPASLARRNWVPNWPSSRRCPAMTSGVLSRPRRLARYWTNSTYYFHHAQRQQGETDAVQASHDRYESQRQPSASQSASSPYVENLLSQDVQRLAQLIVLNRQRKLLERFYLRARLIAYMHLFIAFLLVSADVALIAQLWMKASPQHQLRLVLRLLYVLYVLAIGAVCMLTAIQKEKALNFLPFLCLWLVANFFLTPFQLPFMQSLVEIIDIIQYETSGRVAHLLDSSLFSNVFMKDSNNASQRLMTIEHSASYVTFVCLQVSYCIFGLCHLILTLVTVFVVCRILSASKALHLID</sequence>